<dbReference type="AlphaFoldDB" id="A0A1W1CES0"/>
<dbReference type="Gene3D" id="1.20.120.330">
    <property type="entry name" value="Nucleotidyltransferases domain 2"/>
    <property type="match status" value="1"/>
</dbReference>
<organism evidence="1">
    <name type="scientific">hydrothermal vent metagenome</name>
    <dbReference type="NCBI Taxonomy" id="652676"/>
    <lineage>
        <taxon>unclassified sequences</taxon>
        <taxon>metagenomes</taxon>
        <taxon>ecological metagenomes</taxon>
    </lineage>
</organism>
<gene>
    <name evidence="1" type="ORF">MNB_SV-13-2093</name>
</gene>
<dbReference type="EMBL" id="FPHM01000084">
    <property type="protein sequence ID" value="SFV64215.1"/>
    <property type="molecule type" value="Genomic_DNA"/>
</dbReference>
<sequence>MSEELEEIFSLCDMMFVNADIDFDDLMAQEIDEQFFDDYNNTRIVNSFLFNFSKLQDKIGAKLFKKVLYELKEIDSFSVPMIDVLNRLEKLEIIKEAGAWDSLREIRNALAHEYPLDIEERIENIHLVLKGYMVLKGIYKNLKASC</sequence>
<evidence type="ECO:0000313" key="1">
    <source>
        <dbReference type="EMBL" id="SFV64215.1"/>
    </source>
</evidence>
<name>A0A1W1CES0_9ZZZZ</name>
<dbReference type="SUPFAM" id="SSF81593">
    <property type="entry name" value="Nucleotidyltransferase substrate binding subunit/domain"/>
    <property type="match status" value="1"/>
</dbReference>
<accession>A0A1W1CES0</accession>
<reference evidence="1" key="1">
    <citation type="submission" date="2016-10" db="EMBL/GenBank/DDBJ databases">
        <authorList>
            <person name="de Groot N.N."/>
        </authorList>
    </citation>
    <scope>NUCLEOTIDE SEQUENCE</scope>
</reference>
<protein>
    <recommendedName>
        <fullName evidence="2">DUF4145 domain-containing protein</fullName>
    </recommendedName>
</protein>
<proteinExistence type="predicted"/>
<evidence type="ECO:0008006" key="2">
    <source>
        <dbReference type="Google" id="ProtNLM"/>
    </source>
</evidence>